<evidence type="ECO:0000259" key="11">
    <source>
        <dbReference type="PROSITE" id="PS51755"/>
    </source>
</evidence>
<reference evidence="13" key="1">
    <citation type="submission" date="2015-09" db="EMBL/GenBank/DDBJ databases">
        <authorList>
            <person name="Wibberg D."/>
        </authorList>
    </citation>
    <scope>NUCLEOTIDE SEQUENCE [LARGE SCALE GENOMIC DNA]</scope>
    <source>
        <strain evidence="13">SD1D</strain>
    </source>
</reference>
<dbReference type="Pfam" id="PF00486">
    <property type="entry name" value="Trans_reg_C"/>
    <property type="match status" value="1"/>
</dbReference>
<evidence type="ECO:0000256" key="7">
    <source>
        <dbReference type="ARBA" id="ARBA00024867"/>
    </source>
</evidence>
<organism evidence="12 13">
    <name type="scientific">Herbinix luporum</name>
    <dbReference type="NCBI Taxonomy" id="1679721"/>
    <lineage>
        <taxon>Bacteria</taxon>
        <taxon>Bacillati</taxon>
        <taxon>Bacillota</taxon>
        <taxon>Clostridia</taxon>
        <taxon>Lachnospirales</taxon>
        <taxon>Lachnospiraceae</taxon>
        <taxon>Herbinix</taxon>
    </lineage>
</organism>
<dbReference type="InterPro" id="IPR001789">
    <property type="entry name" value="Sig_transdc_resp-reg_receiver"/>
</dbReference>
<dbReference type="KEGG" id="hsd:SD1D_0893"/>
<dbReference type="SMART" id="SM00448">
    <property type="entry name" value="REC"/>
    <property type="match status" value="1"/>
</dbReference>
<name>A0A0K8J4P1_9FIRM</name>
<protein>
    <recommendedName>
        <fullName evidence="1">Stage 0 sporulation protein A homolog</fullName>
    </recommendedName>
</protein>
<evidence type="ECO:0000259" key="10">
    <source>
        <dbReference type="PROSITE" id="PS50110"/>
    </source>
</evidence>
<keyword evidence="6" id="KW-0804">Transcription</keyword>
<dbReference type="AlphaFoldDB" id="A0A0K8J4P1"/>
<evidence type="ECO:0000256" key="2">
    <source>
        <dbReference type="ARBA" id="ARBA00022553"/>
    </source>
</evidence>
<evidence type="ECO:0000256" key="5">
    <source>
        <dbReference type="ARBA" id="ARBA00023125"/>
    </source>
</evidence>
<keyword evidence="5 9" id="KW-0238">DNA-binding</keyword>
<keyword evidence="4" id="KW-0805">Transcription regulation</keyword>
<dbReference type="OrthoDB" id="9803564at2"/>
<accession>A0A0K8J4P1</accession>
<dbReference type="InterPro" id="IPR016032">
    <property type="entry name" value="Sig_transdc_resp-reg_C-effctor"/>
</dbReference>
<dbReference type="CDD" id="cd00383">
    <property type="entry name" value="trans_reg_C"/>
    <property type="match status" value="1"/>
</dbReference>
<dbReference type="Proteomes" id="UP000196053">
    <property type="component" value="Chromosome I"/>
</dbReference>
<dbReference type="FunFam" id="1.10.10.10:FF:000018">
    <property type="entry name" value="DNA-binding response regulator ResD"/>
    <property type="match status" value="1"/>
</dbReference>
<dbReference type="PANTHER" id="PTHR48111:SF73">
    <property type="entry name" value="ALKALINE PHOSPHATASE SYNTHESIS TRANSCRIPTIONAL REGULATORY PROTEIN PHOP"/>
    <property type="match status" value="1"/>
</dbReference>
<dbReference type="GO" id="GO:0000156">
    <property type="term" value="F:phosphorelay response regulator activity"/>
    <property type="evidence" value="ECO:0007669"/>
    <property type="project" value="TreeGrafter"/>
</dbReference>
<dbReference type="GO" id="GO:0032993">
    <property type="term" value="C:protein-DNA complex"/>
    <property type="evidence" value="ECO:0007669"/>
    <property type="project" value="TreeGrafter"/>
</dbReference>
<feature type="modified residue" description="4-aspartylphosphate" evidence="8">
    <location>
        <position position="62"/>
    </location>
</feature>
<evidence type="ECO:0000313" key="13">
    <source>
        <dbReference type="Proteomes" id="UP000196053"/>
    </source>
</evidence>
<feature type="domain" description="Response regulatory" evidence="10">
    <location>
        <begin position="13"/>
        <end position="126"/>
    </location>
</feature>
<keyword evidence="13" id="KW-1185">Reference proteome</keyword>
<dbReference type="PANTHER" id="PTHR48111">
    <property type="entry name" value="REGULATOR OF RPOS"/>
    <property type="match status" value="1"/>
</dbReference>
<dbReference type="Gene3D" id="6.10.250.690">
    <property type="match status" value="1"/>
</dbReference>
<dbReference type="InterPro" id="IPR036388">
    <property type="entry name" value="WH-like_DNA-bd_sf"/>
</dbReference>
<dbReference type="InterPro" id="IPR039420">
    <property type="entry name" value="WalR-like"/>
</dbReference>
<dbReference type="PROSITE" id="PS51755">
    <property type="entry name" value="OMPR_PHOB"/>
    <property type="match status" value="1"/>
</dbReference>
<keyword evidence="3" id="KW-0902">Two-component regulatory system</keyword>
<comment type="function">
    <text evidence="7">May play the central regulatory role in sporulation. It may be an element of the effector pathway responsible for the activation of sporulation genes in response to nutritional stress. Spo0A may act in concert with spo0H (a sigma factor) to control the expression of some genes that are critical to the sporulation process.</text>
</comment>
<evidence type="ECO:0000256" key="4">
    <source>
        <dbReference type="ARBA" id="ARBA00023015"/>
    </source>
</evidence>
<evidence type="ECO:0000256" key="9">
    <source>
        <dbReference type="PROSITE-ProRule" id="PRU01091"/>
    </source>
</evidence>
<dbReference type="RefSeq" id="WP_058257807.1">
    <property type="nucleotide sequence ID" value="NZ_DUPS01000036.1"/>
</dbReference>
<dbReference type="GO" id="GO:0006355">
    <property type="term" value="P:regulation of DNA-templated transcription"/>
    <property type="evidence" value="ECO:0007669"/>
    <property type="project" value="InterPro"/>
</dbReference>
<gene>
    <name evidence="12" type="ORF">SD1D_0893</name>
</gene>
<sequence length="242" mass="27504">MSSINQEPLHGYKLLLVEDDKSIVEGLEYYLSQEGFQVTCCYDMASTMEILEKNTFDIAILDLSLPDGSGYDICLKIKNTNDIPIIFLTARDDEGSTVMGLDMGADDYITKPFRIRELHSRIKSVLRRYGKGKDNNSEDILTFGNIEINLKEGNVRKNGNIIFLTALEYRLFLTLCQNKGRVLTRSQLLESIWDVSGDFVNDNTLTVYIKRLRDKIEDDPQNPTIIKTVRGLGYQVQGNESL</sequence>
<feature type="DNA-binding region" description="OmpR/PhoB-type" evidence="9">
    <location>
        <begin position="138"/>
        <end position="238"/>
    </location>
</feature>
<dbReference type="SMART" id="SM00862">
    <property type="entry name" value="Trans_reg_C"/>
    <property type="match status" value="1"/>
</dbReference>
<dbReference type="GO" id="GO:0000976">
    <property type="term" value="F:transcription cis-regulatory region binding"/>
    <property type="evidence" value="ECO:0007669"/>
    <property type="project" value="TreeGrafter"/>
</dbReference>
<dbReference type="Gene3D" id="1.10.10.10">
    <property type="entry name" value="Winged helix-like DNA-binding domain superfamily/Winged helix DNA-binding domain"/>
    <property type="match status" value="1"/>
</dbReference>
<keyword evidence="2 8" id="KW-0597">Phosphoprotein</keyword>
<evidence type="ECO:0000256" key="3">
    <source>
        <dbReference type="ARBA" id="ARBA00023012"/>
    </source>
</evidence>
<dbReference type="SUPFAM" id="SSF46894">
    <property type="entry name" value="C-terminal effector domain of the bipartite response regulators"/>
    <property type="match status" value="1"/>
</dbReference>
<dbReference type="EMBL" id="LN879430">
    <property type="protein sequence ID" value="CUH92440.1"/>
    <property type="molecule type" value="Genomic_DNA"/>
</dbReference>
<evidence type="ECO:0000313" key="12">
    <source>
        <dbReference type="EMBL" id="CUH92440.1"/>
    </source>
</evidence>
<dbReference type="InterPro" id="IPR011006">
    <property type="entry name" value="CheY-like_superfamily"/>
</dbReference>
<evidence type="ECO:0000256" key="8">
    <source>
        <dbReference type="PROSITE-ProRule" id="PRU00169"/>
    </source>
</evidence>
<dbReference type="InterPro" id="IPR001867">
    <property type="entry name" value="OmpR/PhoB-type_DNA-bd"/>
</dbReference>
<dbReference type="CDD" id="cd17574">
    <property type="entry name" value="REC_OmpR"/>
    <property type="match status" value="1"/>
</dbReference>
<evidence type="ECO:0000256" key="6">
    <source>
        <dbReference type="ARBA" id="ARBA00023163"/>
    </source>
</evidence>
<evidence type="ECO:0000256" key="1">
    <source>
        <dbReference type="ARBA" id="ARBA00018672"/>
    </source>
</evidence>
<dbReference type="Pfam" id="PF00072">
    <property type="entry name" value="Response_reg"/>
    <property type="match status" value="1"/>
</dbReference>
<dbReference type="SUPFAM" id="SSF52172">
    <property type="entry name" value="CheY-like"/>
    <property type="match status" value="1"/>
</dbReference>
<dbReference type="PROSITE" id="PS50110">
    <property type="entry name" value="RESPONSE_REGULATORY"/>
    <property type="match status" value="1"/>
</dbReference>
<feature type="domain" description="OmpR/PhoB-type" evidence="11">
    <location>
        <begin position="138"/>
        <end position="238"/>
    </location>
</feature>
<dbReference type="GO" id="GO:0005829">
    <property type="term" value="C:cytosol"/>
    <property type="evidence" value="ECO:0007669"/>
    <property type="project" value="TreeGrafter"/>
</dbReference>
<dbReference type="Gene3D" id="3.40.50.2300">
    <property type="match status" value="1"/>
</dbReference>
<proteinExistence type="predicted"/>